<comment type="caution">
    <text evidence="2">The sequence shown here is derived from an EMBL/GenBank/DDBJ whole genome shotgun (WGS) entry which is preliminary data.</text>
</comment>
<evidence type="ECO:0000313" key="3">
    <source>
        <dbReference type="Proteomes" id="UP001642484"/>
    </source>
</evidence>
<feature type="chain" id="PRO_5045194569" evidence="1">
    <location>
        <begin position="38"/>
        <end position="888"/>
    </location>
</feature>
<organism evidence="2 3">
    <name type="scientific">Durusdinium trenchii</name>
    <dbReference type="NCBI Taxonomy" id="1381693"/>
    <lineage>
        <taxon>Eukaryota</taxon>
        <taxon>Sar</taxon>
        <taxon>Alveolata</taxon>
        <taxon>Dinophyceae</taxon>
        <taxon>Suessiales</taxon>
        <taxon>Symbiodiniaceae</taxon>
        <taxon>Durusdinium</taxon>
    </lineage>
</organism>
<proteinExistence type="predicted"/>
<accession>A0ABP0T054</accession>
<reference evidence="2 3" key="1">
    <citation type="submission" date="2024-02" db="EMBL/GenBank/DDBJ databases">
        <authorList>
            <person name="Chen Y."/>
            <person name="Shah S."/>
            <person name="Dougan E. K."/>
            <person name="Thang M."/>
            <person name="Chan C."/>
        </authorList>
    </citation>
    <scope>NUCLEOTIDE SEQUENCE [LARGE SCALE GENOMIC DNA]</scope>
</reference>
<evidence type="ECO:0000256" key="1">
    <source>
        <dbReference type="SAM" id="SignalP"/>
    </source>
</evidence>
<keyword evidence="1" id="KW-0732">Signal</keyword>
<sequence length="888" mass="99403">MLDRRSRCIERPLHSLCSWRRILHGFLLFWSFHWTEAEEVVNEPDFQKFIEEKILFFERSRQRMLQDNVATEDVVDIQYSNLTWIPPLDLSPPGAFGGACLYAGTNYTSWRIHTDKNMTDNTARLRAVRPNLQTPGAPAGHCLIEEYNFVDVVPPLDGSITFRAQLTEVWYTGGITFSQGGQVKLCLSPLGTFADPSIPALGDAALVPDGYTEYRVLGAMDTCDQGPGCLQKRRFFCHLPHQYYTRYLPYDLNCDMFLQATSSPLLYSRMAVMDDEQCGKRTGLSMVANFEGYWERIVDPITKIELGKTREDRTQGFHYLLCFCPAFDASEGIFPVIDGVCGQFDDFVQQVGVLDGLMTTFLDVDSVVVEQILPMTRFTIRVDCGGGFDSCDANDFSSIKVIPRSWSSLDSSIGLMHWNTSNSCPEAVETSQWYSPVNCQEDGLRMSENCKANGGTNATEKIFGFNEIKFLPKVDADNAGVAQFFDICFVHKDPAVDGLNIRSFEPFGDAAMQETTRTFFKVGQLVVEPLWLYGTDGWVMTRPNIIRLGPPDLTKSSNLHGSVLDGYLANGTNPMGPMIKVILEDQTTGSLDAYGCFGFIPNEASIAGVYCANRSFCTPRATKTGEELILDGGNPDHRITVLKAGVTSVCYCESWPADGRERCNRVEDWILVGKFLVSGARGNQEWTLDTGMVQSLEVEGWGLRETNTIRILERGKTCREEGYSQVATHVKWCSAKNKGARHSRIGGVVSVMCGLEGETCCSSFFLDVKSYQSAPEQRPLHASKASEILNFITGDNPQYYLPQNSMQLRHLNQSVDDCFWSFTRILSVHLSYVDTNRYGSEGRVIAIYLLFEALNGLQAQTSYTIVRTARSCFAFSAHVSQYFDRHTT</sequence>
<dbReference type="EMBL" id="CAXAMN010028916">
    <property type="protein sequence ID" value="CAK9118077.1"/>
    <property type="molecule type" value="Genomic_DNA"/>
</dbReference>
<feature type="signal peptide" evidence="1">
    <location>
        <begin position="1"/>
        <end position="37"/>
    </location>
</feature>
<dbReference type="Proteomes" id="UP001642484">
    <property type="component" value="Unassembled WGS sequence"/>
</dbReference>
<gene>
    <name evidence="2" type="ORF">CCMP2556_LOCUS55264</name>
</gene>
<name>A0ABP0T054_9DINO</name>
<evidence type="ECO:0000313" key="2">
    <source>
        <dbReference type="EMBL" id="CAK9118077.1"/>
    </source>
</evidence>
<protein>
    <submittedName>
        <fullName evidence="2">Uncharacterized protein</fullName>
    </submittedName>
</protein>
<keyword evidence="3" id="KW-1185">Reference proteome</keyword>